<reference evidence="1 2" key="1">
    <citation type="submission" date="2024-01" db="EMBL/GenBank/DDBJ databases">
        <authorList>
            <person name="Waweru B."/>
        </authorList>
    </citation>
    <scope>NUCLEOTIDE SEQUENCE [LARGE SCALE GENOMIC DNA]</scope>
</reference>
<name>A0AAV1SHU0_9ROSI</name>
<gene>
    <name evidence="1" type="ORF">DCAF_LOCUS22754</name>
</gene>
<accession>A0AAV1SHU0</accession>
<evidence type="ECO:0008006" key="3">
    <source>
        <dbReference type="Google" id="ProtNLM"/>
    </source>
</evidence>
<organism evidence="1 2">
    <name type="scientific">Dovyalis caffra</name>
    <dbReference type="NCBI Taxonomy" id="77055"/>
    <lineage>
        <taxon>Eukaryota</taxon>
        <taxon>Viridiplantae</taxon>
        <taxon>Streptophyta</taxon>
        <taxon>Embryophyta</taxon>
        <taxon>Tracheophyta</taxon>
        <taxon>Spermatophyta</taxon>
        <taxon>Magnoliopsida</taxon>
        <taxon>eudicotyledons</taxon>
        <taxon>Gunneridae</taxon>
        <taxon>Pentapetalae</taxon>
        <taxon>rosids</taxon>
        <taxon>fabids</taxon>
        <taxon>Malpighiales</taxon>
        <taxon>Salicaceae</taxon>
        <taxon>Flacourtieae</taxon>
        <taxon>Dovyalis</taxon>
    </lineage>
</organism>
<comment type="caution">
    <text evidence="1">The sequence shown here is derived from an EMBL/GenBank/DDBJ whole genome shotgun (WGS) entry which is preliminary data.</text>
</comment>
<sequence>MTTEITLTQASSGRRIVMQLGISEGGRRLKHALDMFLCKDDMRTVDGIRPNFPTDIWNQLKKALGTLHSPPYTVKLFKIKGK</sequence>
<evidence type="ECO:0000313" key="2">
    <source>
        <dbReference type="Proteomes" id="UP001314170"/>
    </source>
</evidence>
<evidence type="ECO:0000313" key="1">
    <source>
        <dbReference type="EMBL" id="CAK7350030.1"/>
    </source>
</evidence>
<dbReference type="EMBL" id="CAWUPB010001179">
    <property type="protein sequence ID" value="CAK7350030.1"/>
    <property type="molecule type" value="Genomic_DNA"/>
</dbReference>
<dbReference type="AlphaFoldDB" id="A0AAV1SHU0"/>
<protein>
    <recommendedName>
        <fullName evidence="3">LAGLIDADG homing endonuclease</fullName>
    </recommendedName>
</protein>
<dbReference type="Proteomes" id="UP001314170">
    <property type="component" value="Unassembled WGS sequence"/>
</dbReference>
<keyword evidence="2" id="KW-1185">Reference proteome</keyword>
<proteinExistence type="predicted"/>